<feature type="transmembrane region" description="Helical" evidence="2">
    <location>
        <begin position="49"/>
        <end position="71"/>
    </location>
</feature>
<feature type="compositionally biased region" description="Polar residues" evidence="1">
    <location>
        <begin position="140"/>
        <end position="151"/>
    </location>
</feature>
<dbReference type="PANTHER" id="PTHR34980:SF3">
    <property type="entry name" value="BLR8105 PROTEIN"/>
    <property type="match status" value="1"/>
</dbReference>
<protein>
    <submittedName>
        <fullName evidence="3">DUF805 domain-containing protein</fullName>
    </submittedName>
</protein>
<dbReference type="InterPro" id="IPR008523">
    <property type="entry name" value="DUF805"/>
</dbReference>
<gene>
    <name evidence="3" type="ORF">IZ6_27350</name>
</gene>
<sequence length="157" mass="17121">MKLLTLLYSFYGRIGRGSYWLGVAIILAVCVLLWLSASLTAPSGSAPEIYTQAISLFLFMLLLLVPVWAALGTKRLHDRGKRGWWLLAFYPLPVLLFWFASARQEPIVPLMILSGMLLLWGVIELGFLPGTPGENAYGPNPSTGLTGQDGKTTLPGA</sequence>
<evidence type="ECO:0000313" key="4">
    <source>
        <dbReference type="Proteomes" id="UP000515317"/>
    </source>
</evidence>
<dbReference type="Pfam" id="PF05656">
    <property type="entry name" value="DUF805"/>
    <property type="match status" value="1"/>
</dbReference>
<dbReference type="RefSeq" id="WP_222875608.1">
    <property type="nucleotide sequence ID" value="NZ_AP023361.1"/>
</dbReference>
<dbReference type="AlphaFoldDB" id="A0A6S6QY72"/>
<feature type="region of interest" description="Disordered" evidence="1">
    <location>
        <begin position="138"/>
        <end position="157"/>
    </location>
</feature>
<evidence type="ECO:0000256" key="1">
    <source>
        <dbReference type="SAM" id="MobiDB-lite"/>
    </source>
</evidence>
<dbReference type="KEGG" id="tso:IZ6_27350"/>
<organism evidence="3 4">
    <name type="scientific">Terrihabitans soli</name>
    <dbReference type="NCBI Taxonomy" id="708113"/>
    <lineage>
        <taxon>Bacteria</taxon>
        <taxon>Pseudomonadati</taxon>
        <taxon>Pseudomonadota</taxon>
        <taxon>Alphaproteobacteria</taxon>
        <taxon>Hyphomicrobiales</taxon>
        <taxon>Terrihabitans</taxon>
    </lineage>
</organism>
<feature type="transmembrane region" description="Helical" evidence="2">
    <location>
        <begin position="20"/>
        <end position="37"/>
    </location>
</feature>
<reference evidence="3 4" key="1">
    <citation type="submission" date="2020-08" db="EMBL/GenBank/DDBJ databases">
        <title>Genome sequence of Rhizobiales bacterium strain IZ6.</title>
        <authorList>
            <person name="Nakai R."/>
            <person name="Naganuma T."/>
        </authorList>
    </citation>
    <scope>NUCLEOTIDE SEQUENCE [LARGE SCALE GENOMIC DNA]</scope>
    <source>
        <strain evidence="3 4">IZ6</strain>
    </source>
</reference>
<feature type="transmembrane region" description="Helical" evidence="2">
    <location>
        <begin position="83"/>
        <end position="101"/>
    </location>
</feature>
<feature type="transmembrane region" description="Helical" evidence="2">
    <location>
        <begin position="107"/>
        <end position="128"/>
    </location>
</feature>
<dbReference type="PANTHER" id="PTHR34980">
    <property type="entry name" value="INNER MEMBRANE PROTEIN-RELATED-RELATED"/>
    <property type="match status" value="1"/>
</dbReference>
<keyword evidence="2" id="KW-0812">Transmembrane</keyword>
<keyword evidence="2" id="KW-1133">Transmembrane helix</keyword>
<dbReference type="EMBL" id="AP023361">
    <property type="protein sequence ID" value="BCJ92000.1"/>
    <property type="molecule type" value="Genomic_DNA"/>
</dbReference>
<dbReference type="Proteomes" id="UP000515317">
    <property type="component" value="Chromosome"/>
</dbReference>
<keyword evidence="2" id="KW-0472">Membrane</keyword>
<name>A0A6S6QY72_9HYPH</name>
<proteinExistence type="predicted"/>
<accession>A0A6S6QY72</accession>
<evidence type="ECO:0000313" key="3">
    <source>
        <dbReference type="EMBL" id="BCJ92000.1"/>
    </source>
</evidence>
<keyword evidence="4" id="KW-1185">Reference proteome</keyword>
<dbReference type="GO" id="GO:0005886">
    <property type="term" value="C:plasma membrane"/>
    <property type="evidence" value="ECO:0007669"/>
    <property type="project" value="TreeGrafter"/>
</dbReference>
<evidence type="ECO:0000256" key="2">
    <source>
        <dbReference type="SAM" id="Phobius"/>
    </source>
</evidence>